<gene>
    <name evidence="2" type="ORF">GMST_06080</name>
</gene>
<dbReference type="CDD" id="cd01012">
    <property type="entry name" value="YcaC_related"/>
    <property type="match status" value="1"/>
</dbReference>
<dbReference type="SUPFAM" id="SSF52499">
    <property type="entry name" value="Isochorismatase-like hydrolases"/>
    <property type="match status" value="1"/>
</dbReference>
<comment type="caution">
    <text evidence="2">The sequence shown here is derived from an EMBL/GenBank/DDBJ whole genome shotgun (WGS) entry which is preliminary data.</text>
</comment>
<keyword evidence="2" id="KW-0378">Hydrolase</keyword>
<dbReference type="InterPro" id="IPR050993">
    <property type="entry name" value="Isochorismatase_domain"/>
</dbReference>
<evidence type="ECO:0000313" key="3">
    <source>
        <dbReference type="Proteomes" id="UP000556026"/>
    </source>
</evidence>
<dbReference type="PANTHER" id="PTHR14119">
    <property type="entry name" value="HYDROLASE"/>
    <property type="match status" value="1"/>
</dbReference>
<proteinExistence type="predicted"/>
<dbReference type="AlphaFoldDB" id="A0A6V8MEN0"/>
<accession>A0A6V8MEN0</accession>
<dbReference type="Gene3D" id="3.40.50.850">
    <property type="entry name" value="Isochorismatase-like"/>
    <property type="match status" value="1"/>
</dbReference>
<protein>
    <submittedName>
        <fullName evidence="2">Hydrolase</fullName>
    </submittedName>
</protein>
<dbReference type="PANTHER" id="PTHR14119:SF3">
    <property type="entry name" value="ISOCHORISMATASE DOMAIN-CONTAINING PROTEIN 2"/>
    <property type="match status" value="1"/>
</dbReference>
<dbReference type="Proteomes" id="UP000556026">
    <property type="component" value="Unassembled WGS sequence"/>
</dbReference>
<name>A0A6V8MEN0_9BACT</name>
<reference evidence="3" key="1">
    <citation type="submission" date="2020-06" db="EMBL/GenBank/DDBJ databases">
        <title>Draft genomic sequence of Geomonas sp. Red330.</title>
        <authorList>
            <person name="Itoh H."/>
            <person name="Zhenxing X."/>
            <person name="Ushijima N."/>
            <person name="Masuda Y."/>
            <person name="Shiratori Y."/>
            <person name="Senoo K."/>
        </authorList>
    </citation>
    <scope>NUCLEOTIDE SEQUENCE [LARGE SCALE GENOMIC DNA]</scope>
    <source>
        <strain evidence="3">Red330</strain>
    </source>
</reference>
<evidence type="ECO:0000313" key="2">
    <source>
        <dbReference type="EMBL" id="GFO58283.1"/>
    </source>
</evidence>
<dbReference type="RefSeq" id="WP_183353127.1">
    <property type="nucleotide sequence ID" value="NZ_BLXX01000001.1"/>
</dbReference>
<organism evidence="2 3">
    <name type="scientific">Geomonas silvestris</name>
    <dbReference type="NCBI Taxonomy" id="2740184"/>
    <lineage>
        <taxon>Bacteria</taxon>
        <taxon>Pseudomonadati</taxon>
        <taxon>Thermodesulfobacteriota</taxon>
        <taxon>Desulfuromonadia</taxon>
        <taxon>Geobacterales</taxon>
        <taxon>Geobacteraceae</taxon>
        <taxon>Geomonas</taxon>
    </lineage>
</organism>
<dbReference type="GO" id="GO:0016787">
    <property type="term" value="F:hydrolase activity"/>
    <property type="evidence" value="ECO:0007669"/>
    <property type="project" value="UniProtKB-KW"/>
</dbReference>
<sequence>MTLMERFFLNRNNAQLVVVDVQEKLCRAMDPSVLEQLTGNIGILLDAAQELGVPAIVTEQYVKGLGTTIPALKEKLTTPSLEKMTFSCCGGEGFLETLEKTGRRQVILTGMETHVCVLQTALELLNAGYVVHLVCDAVMSRRKANWKTARKTMSQAGVVLTSTEAVLFQLLKVAGTDEFKKLSKLVR</sequence>
<dbReference type="InterPro" id="IPR036380">
    <property type="entry name" value="Isochorismatase-like_sf"/>
</dbReference>
<dbReference type="Pfam" id="PF00857">
    <property type="entry name" value="Isochorismatase"/>
    <property type="match status" value="1"/>
</dbReference>
<feature type="domain" description="Isochorismatase-like" evidence="1">
    <location>
        <begin position="15"/>
        <end position="164"/>
    </location>
</feature>
<evidence type="ECO:0000259" key="1">
    <source>
        <dbReference type="Pfam" id="PF00857"/>
    </source>
</evidence>
<dbReference type="InterPro" id="IPR000868">
    <property type="entry name" value="Isochorismatase-like_dom"/>
</dbReference>
<keyword evidence="3" id="KW-1185">Reference proteome</keyword>
<dbReference type="EMBL" id="BLXX01000001">
    <property type="protein sequence ID" value="GFO58283.1"/>
    <property type="molecule type" value="Genomic_DNA"/>
</dbReference>